<comment type="caution">
    <text evidence="2">The sequence shown here is derived from an EMBL/GenBank/DDBJ whole genome shotgun (WGS) entry which is preliminary data.</text>
</comment>
<dbReference type="Pfam" id="PF05114">
    <property type="entry name" value="MbnB_TglH_ChrH"/>
    <property type="match status" value="1"/>
</dbReference>
<evidence type="ECO:0000313" key="3">
    <source>
        <dbReference type="Proteomes" id="UP000450676"/>
    </source>
</evidence>
<proteinExistence type="inferred from homology"/>
<dbReference type="RefSeq" id="WP_161070150.1">
    <property type="nucleotide sequence ID" value="NZ_CP086370.1"/>
</dbReference>
<dbReference type="PANTHER" id="PTHR42194">
    <property type="entry name" value="UPF0276 PROTEIN HI_1600"/>
    <property type="match status" value="1"/>
</dbReference>
<dbReference type="HAMAP" id="MF_00697">
    <property type="entry name" value="UPF0276"/>
    <property type="match status" value="1"/>
</dbReference>
<dbReference type="Proteomes" id="UP000450676">
    <property type="component" value="Unassembled WGS sequence"/>
</dbReference>
<gene>
    <name evidence="2" type="ORF">GTP77_00170</name>
</gene>
<comment type="similarity">
    <text evidence="1">Belongs to the UPF0276 family.</text>
</comment>
<dbReference type="AlphaFoldDB" id="A0A7X4H8Q1"/>
<dbReference type="InterPro" id="IPR036237">
    <property type="entry name" value="Xyl_isomerase-like_sf"/>
</dbReference>
<dbReference type="PANTHER" id="PTHR42194:SF1">
    <property type="entry name" value="UPF0276 PROTEIN HI_1600"/>
    <property type="match status" value="1"/>
</dbReference>
<dbReference type="NCBIfam" id="NF003818">
    <property type="entry name" value="PRK05409.1"/>
    <property type="match status" value="1"/>
</dbReference>
<dbReference type="SUPFAM" id="SSF51658">
    <property type="entry name" value="Xylose isomerase-like"/>
    <property type="match status" value="1"/>
</dbReference>
<reference evidence="2 3" key="1">
    <citation type="submission" date="2019-12" db="EMBL/GenBank/DDBJ databases">
        <title>Novel species isolated from a subtropical stream in China.</title>
        <authorList>
            <person name="Lu H."/>
        </authorList>
    </citation>
    <scope>NUCLEOTIDE SEQUENCE [LARGE SCALE GENOMIC DNA]</scope>
    <source>
        <strain evidence="2 3">FT127W</strain>
    </source>
</reference>
<evidence type="ECO:0000313" key="2">
    <source>
        <dbReference type="EMBL" id="MYN05747.1"/>
    </source>
</evidence>
<dbReference type="EMBL" id="WWCU01000001">
    <property type="protein sequence ID" value="MYN05747.1"/>
    <property type="molecule type" value="Genomic_DNA"/>
</dbReference>
<dbReference type="Gene3D" id="3.20.20.150">
    <property type="entry name" value="Divalent-metal-dependent TIM barrel enzymes"/>
    <property type="match status" value="1"/>
</dbReference>
<evidence type="ECO:0000256" key="1">
    <source>
        <dbReference type="HAMAP-Rule" id="MF_00697"/>
    </source>
</evidence>
<accession>A0A7X4H8Q1</accession>
<name>A0A7X4H8Q1_9BURK</name>
<protein>
    <recommendedName>
        <fullName evidence="1">UPF0276 protein GTP77_00170</fullName>
    </recommendedName>
</protein>
<sequence>MPLPLLQPSPGYGLGLRPAHYHAIVGTAPAESGVDWFEILSENYLVPGGKPLAMLDRIRQDYPLAMHGVSMSIGSPQGPSDDYLRALKQLIDRVQPLWVSDHLCWTGIHGNNLHDLLPLPYTDEAVATVVANVRRVQDFLERPLLLENVSSYLSYAADSLQEWDFVATVAEESDSLILLDVNNIYVSSVNHGFDPQVYLRALPANRVQQIHLAGHSAQQGCIIDTHDQAVAEAVWALYADALRRFGRVATMIERDDNIPPLPELVTELQRARQLGCAVLAEQEAA</sequence>
<dbReference type="InterPro" id="IPR007801">
    <property type="entry name" value="MbnB/TglH/ChrH"/>
</dbReference>
<organism evidence="2 3">
    <name type="scientific">Pseudoduganella aquatica</name>
    <dbReference type="NCBI Taxonomy" id="2660641"/>
    <lineage>
        <taxon>Bacteria</taxon>
        <taxon>Pseudomonadati</taxon>
        <taxon>Pseudomonadota</taxon>
        <taxon>Betaproteobacteria</taxon>
        <taxon>Burkholderiales</taxon>
        <taxon>Oxalobacteraceae</taxon>
        <taxon>Telluria group</taxon>
        <taxon>Pseudoduganella</taxon>
    </lineage>
</organism>
<keyword evidence="3" id="KW-1185">Reference proteome</keyword>